<feature type="compositionally biased region" description="Polar residues" evidence="1">
    <location>
        <begin position="1"/>
        <end position="20"/>
    </location>
</feature>
<evidence type="ECO:0000313" key="2">
    <source>
        <dbReference type="EMBL" id="VWC38414.1"/>
    </source>
</evidence>
<evidence type="ECO:0000313" key="3">
    <source>
        <dbReference type="Proteomes" id="UP000494218"/>
    </source>
</evidence>
<organism evidence="2 3">
    <name type="scientific">Burkholderia lata (strain ATCC 17760 / DSM 23089 / LMG 22485 / NCIMB 9086 / R18194 / 383)</name>
    <dbReference type="NCBI Taxonomy" id="482957"/>
    <lineage>
        <taxon>Bacteria</taxon>
        <taxon>Pseudomonadati</taxon>
        <taxon>Pseudomonadota</taxon>
        <taxon>Betaproteobacteria</taxon>
        <taxon>Burkholderiales</taxon>
        <taxon>Burkholderiaceae</taxon>
        <taxon>Burkholderia</taxon>
        <taxon>Burkholderia cepacia complex</taxon>
    </lineage>
</organism>
<proteinExistence type="predicted"/>
<name>A0A6P2S1E9_BURL3</name>
<accession>A0A6P2S1E9</accession>
<feature type="region of interest" description="Disordered" evidence="1">
    <location>
        <begin position="1"/>
        <end position="52"/>
    </location>
</feature>
<feature type="compositionally biased region" description="Basic and acidic residues" evidence="1">
    <location>
        <begin position="23"/>
        <end position="32"/>
    </location>
</feature>
<dbReference type="EMBL" id="CABVPW010000046">
    <property type="protein sequence ID" value="VWC38414.1"/>
    <property type="molecule type" value="Genomic_DNA"/>
</dbReference>
<sequence>MVNILRTTQATTPSEISSSADALLEKTTHNPPHENTPTGALSRDHAAEVLFG</sequence>
<feature type="compositionally biased region" description="Basic and acidic residues" evidence="1">
    <location>
        <begin position="42"/>
        <end position="52"/>
    </location>
</feature>
<dbReference type="Proteomes" id="UP000494218">
    <property type="component" value="Unassembled WGS sequence"/>
</dbReference>
<evidence type="ECO:0000256" key="1">
    <source>
        <dbReference type="SAM" id="MobiDB-lite"/>
    </source>
</evidence>
<reference evidence="2 3" key="1">
    <citation type="submission" date="2019-09" db="EMBL/GenBank/DDBJ databases">
        <authorList>
            <person name="Depoorter E."/>
        </authorList>
    </citation>
    <scope>NUCLEOTIDE SEQUENCE [LARGE SCALE GENOMIC DNA]</scope>
    <source>
        <strain evidence="2">LMG 23254</strain>
    </source>
</reference>
<dbReference type="AlphaFoldDB" id="A0A6P2S1E9"/>
<dbReference type="RefSeq" id="WP_175034903.1">
    <property type="nucleotide sequence ID" value="NZ_CABVPW010000046.1"/>
</dbReference>
<protein>
    <submittedName>
        <fullName evidence="2">Uncharacterized protein</fullName>
    </submittedName>
</protein>
<gene>
    <name evidence="2" type="ORF">BLA23254_06782</name>
</gene>